<evidence type="ECO:0000313" key="3">
    <source>
        <dbReference type="EMBL" id="KAA0895129.1"/>
    </source>
</evidence>
<protein>
    <recommendedName>
        <fullName evidence="2">MEMO1 family protein ET418_01010</fullName>
    </recommendedName>
</protein>
<dbReference type="Pfam" id="PF01875">
    <property type="entry name" value="Memo"/>
    <property type="match status" value="1"/>
</dbReference>
<comment type="caution">
    <text evidence="3">The sequence shown here is derived from an EMBL/GenBank/DDBJ whole genome shotgun (WGS) entry which is preliminary data.</text>
</comment>
<dbReference type="CDD" id="cd07361">
    <property type="entry name" value="MEMO_like"/>
    <property type="match status" value="1"/>
</dbReference>
<dbReference type="HAMAP" id="MF_00055">
    <property type="entry name" value="MEMO1"/>
    <property type="match status" value="1"/>
</dbReference>
<dbReference type="Gene3D" id="3.40.830.10">
    <property type="entry name" value="LigB-like"/>
    <property type="match status" value="1"/>
</dbReference>
<keyword evidence="4" id="KW-1185">Reference proteome</keyword>
<dbReference type="SUPFAM" id="SSF53213">
    <property type="entry name" value="LigB-like"/>
    <property type="match status" value="1"/>
</dbReference>
<dbReference type="Proteomes" id="UP000324298">
    <property type="component" value="Unassembled WGS sequence"/>
</dbReference>
<proteinExistence type="inferred from homology"/>
<comment type="similarity">
    <text evidence="1 2">Belongs to the MEMO1 family.</text>
</comment>
<dbReference type="RefSeq" id="WP_149305712.1">
    <property type="nucleotide sequence ID" value="NZ_SRSD01000001.1"/>
</dbReference>
<evidence type="ECO:0000256" key="1">
    <source>
        <dbReference type="ARBA" id="ARBA00006315"/>
    </source>
</evidence>
<dbReference type="InterPro" id="IPR002737">
    <property type="entry name" value="MEMO1_fam"/>
</dbReference>
<dbReference type="OrthoDB" id="9785549at2"/>
<name>A0A5A9XSQ8_9BACT</name>
<gene>
    <name evidence="3" type="primary">amrB</name>
    <name evidence="3" type="ORF">ET418_01010</name>
</gene>
<dbReference type="EMBL" id="SRSD01000001">
    <property type="protein sequence ID" value="KAA0895129.1"/>
    <property type="molecule type" value="Genomic_DNA"/>
</dbReference>
<accession>A0A5A9XSQ8</accession>
<reference evidence="3 4" key="1">
    <citation type="submission" date="2019-04" db="EMBL/GenBank/DDBJ databases">
        <title>Geobacter ruber sp. nov., ferric-reducing bacteria isolated from paddy soil.</title>
        <authorList>
            <person name="Xu Z."/>
            <person name="Masuda Y."/>
            <person name="Itoh H."/>
            <person name="Senoo K."/>
        </authorList>
    </citation>
    <scope>NUCLEOTIDE SEQUENCE [LARGE SCALE GENOMIC DNA]</scope>
    <source>
        <strain evidence="3 4">Red88</strain>
    </source>
</reference>
<evidence type="ECO:0000256" key="2">
    <source>
        <dbReference type="HAMAP-Rule" id="MF_00055"/>
    </source>
</evidence>
<dbReference type="NCBIfam" id="TIGR04336">
    <property type="entry name" value="AmmeMemoSam_B"/>
    <property type="match status" value="1"/>
</dbReference>
<dbReference type="PANTHER" id="PTHR11060">
    <property type="entry name" value="PROTEIN MEMO1"/>
    <property type="match status" value="1"/>
</dbReference>
<dbReference type="AlphaFoldDB" id="A0A5A9XSQ8"/>
<sequence length="267" mass="28236">MQRHAAVAGQFYPGTREQLQTILAELVPHVSKKRRALGIVAPHAGYIYSGAIAGKVYGRIAIPSTIVIIGPNHHGAGAAAALYPEGEWLTPLGSIAINPRLNALLQHHVPFVETDSSAHRFEHSLEVQVPFIQHARSDATMAALCLGHGDFPAVQAIGKGIAAAVREYGGDVLIVASSDMTHYESADSARRKDELALARVLAFDPEGLLKICHSEHITMCGVVPAAVMLVASRELGATQAELAAYGNSGDITGDNNQVVGYAAVSVW</sequence>
<organism evidence="3 4">
    <name type="scientific">Oryzomonas rubra</name>
    <dbReference type="NCBI Taxonomy" id="2509454"/>
    <lineage>
        <taxon>Bacteria</taxon>
        <taxon>Pseudomonadati</taxon>
        <taxon>Thermodesulfobacteriota</taxon>
        <taxon>Desulfuromonadia</taxon>
        <taxon>Geobacterales</taxon>
        <taxon>Geobacteraceae</taxon>
        <taxon>Oryzomonas</taxon>
    </lineage>
</organism>
<dbReference type="PANTHER" id="PTHR11060:SF0">
    <property type="entry name" value="PROTEIN MEMO1"/>
    <property type="match status" value="1"/>
</dbReference>
<evidence type="ECO:0000313" key="4">
    <source>
        <dbReference type="Proteomes" id="UP000324298"/>
    </source>
</evidence>